<evidence type="ECO:0000313" key="3">
    <source>
        <dbReference type="Proteomes" id="UP000260862"/>
    </source>
</evidence>
<sequence length="430" mass="51125">MRPRTKRERLVAELSSKLPEITDAQIRWGKKHCFPHNAYRCKDEMWCSECGKMWVDTTGQKEGYIRCPYCGERLEIKSSRKKKLCQYEYMTIVTAVDKFQVLRHVEIGKHKGMKMGEIFYHSMEVCQQWITEDRKETVMARPMNMGKNAWIYAQPISIKNSVDYYGYNCYDINGYVYPKVKLLPILRRNGLRTSFHGITPARLIHAILGESKYAEMLLKTKQYGMLSFYMHRGCIYHPWVVNICNRNGYIIKDGSMYDDYLRLLDYFHLDTHNAHYVCPKNLKKEHDKLVEKKRKIEAKIRAEQKRKERIERMFRMKQDILSFIKRIQPFLGMEIKDKGIVIRPLESVTQFYLEGKAMHHCVYQNEYYRRKDCLILTAQKNGKRLETIEVNLKTFKIIQSRAVCNKTSDYHDKIIELVNRNMGLIRRSAS</sequence>
<reference evidence="2 3" key="1">
    <citation type="submission" date="2018-08" db="EMBL/GenBank/DDBJ databases">
        <title>A genome reference for cultivated species of the human gut microbiota.</title>
        <authorList>
            <person name="Zou Y."/>
            <person name="Xue W."/>
            <person name="Luo G."/>
        </authorList>
    </citation>
    <scope>NUCLEOTIDE SEQUENCE [LARGE SCALE GENOMIC DNA]</scope>
    <source>
        <strain evidence="2 3">TF10-3AC</strain>
    </source>
</reference>
<accession>A0A3E4N372</accession>
<dbReference type="InterPro" id="IPR025586">
    <property type="entry name" value="PcfJ"/>
</dbReference>
<proteinExistence type="predicted"/>
<dbReference type="EMBL" id="QSQT01000010">
    <property type="protein sequence ID" value="RGK56443.1"/>
    <property type="molecule type" value="Genomic_DNA"/>
</dbReference>
<protein>
    <recommendedName>
        <fullName evidence="4">PcfJ-like protein</fullName>
    </recommendedName>
</protein>
<dbReference type="AlphaFoldDB" id="A0A3E4N372"/>
<evidence type="ECO:0000256" key="1">
    <source>
        <dbReference type="SAM" id="Coils"/>
    </source>
</evidence>
<dbReference type="Proteomes" id="UP000260862">
    <property type="component" value="Unassembled WGS sequence"/>
</dbReference>
<dbReference type="Pfam" id="PF14284">
    <property type="entry name" value="PcfJ"/>
    <property type="match status" value="1"/>
</dbReference>
<gene>
    <name evidence="2" type="ORF">DXD04_06560</name>
</gene>
<evidence type="ECO:0000313" key="2">
    <source>
        <dbReference type="EMBL" id="RGK56443.1"/>
    </source>
</evidence>
<evidence type="ECO:0008006" key="4">
    <source>
        <dbReference type="Google" id="ProtNLM"/>
    </source>
</evidence>
<keyword evidence="1" id="KW-0175">Coiled coil</keyword>
<organism evidence="2 3">
    <name type="scientific">Phocaeicola plebeius</name>
    <dbReference type="NCBI Taxonomy" id="310297"/>
    <lineage>
        <taxon>Bacteria</taxon>
        <taxon>Pseudomonadati</taxon>
        <taxon>Bacteroidota</taxon>
        <taxon>Bacteroidia</taxon>
        <taxon>Bacteroidales</taxon>
        <taxon>Bacteroidaceae</taxon>
        <taxon>Phocaeicola</taxon>
    </lineage>
</organism>
<keyword evidence="3" id="KW-1185">Reference proteome</keyword>
<comment type="caution">
    <text evidence="2">The sequence shown here is derived from an EMBL/GenBank/DDBJ whole genome shotgun (WGS) entry which is preliminary data.</text>
</comment>
<name>A0A3E4N372_9BACT</name>
<feature type="coiled-coil region" evidence="1">
    <location>
        <begin position="286"/>
        <end position="313"/>
    </location>
</feature>
<dbReference type="RefSeq" id="WP_117671930.1">
    <property type="nucleotide sequence ID" value="NZ_CABOGR010000010.1"/>
</dbReference>